<dbReference type="EMBL" id="JADEXQ010000009">
    <property type="protein sequence ID" value="MBE9028972.1"/>
    <property type="molecule type" value="Genomic_DNA"/>
</dbReference>
<dbReference type="AlphaFoldDB" id="A0A928VM91"/>
<protein>
    <submittedName>
        <fullName evidence="1">Uncharacterized protein</fullName>
    </submittedName>
</protein>
<comment type="caution">
    <text evidence="1">The sequence shown here is derived from an EMBL/GenBank/DDBJ whole genome shotgun (WGS) entry which is preliminary data.</text>
</comment>
<evidence type="ECO:0000313" key="1">
    <source>
        <dbReference type="EMBL" id="MBE9028972.1"/>
    </source>
</evidence>
<reference evidence="1" key="1">
    <citation type="submission" date="2020-10" db="EMBL/GenBank/DDBJ databases">
        <authorList>
            <person name="Castelo-Branco R."/>
            <person name="Eusebio N."/>
            <person name="Adriana R."/>
            <person name="Vieira A."/>
            <person name="Brugerolle De Fraissinette N."/>
            <person name="Rezende De Castro R."/>
            <person name="Schneider M.P."/>
            <person name="Vasconcelos V."/>
            <person name="Leao P.N."/>
        </authorList>
    </citation>
    <scope>NUCLEOTIDE SEQUENCE</scope>
    <source>
        <strain evidence="1">LEGE 11480</strain>
    </source>
</reference>
<proteinExistence type="predicted"/>
<keyword evidence="2" id="KW-1185">Reference proteome</keyword>
<name>A0A928VM91_9CYAN</name>
<dbReference type="RefSeq" id="WP_264323794.1">
    <property type="nucleotide sequence ID" value="NZ_JADEXQ010000009.1"/>
</dbReference>
<organism evidence="1 2">
    <name type="scientific">Romeriopsis navalis LEGE 11480</name>
    <dbReference type="NCBI Taxonomy" id="2777977"/>
    <lineage>
        <taxon>Bacteria</taxon>
        <taxon>Bacillati</taxon>
        <taxon>Cyanobacteriota</taxon>
        <taxon>Cyanophyceae</taxon>
        <taxon>Leptolyngbyales</taxon>
        <taxon>Leptolyngbyaceae</taxon>
        <taxon>Romeriopsis</taxon>
        <taxon>Romeriopsis navalis</taxon>
    </lineage>
</organism>
<dbReference type="Proteomes" id="UP000625316">
    <property type="component" value="Unassembled WGS sequence"/>
</dbReference>
<sequence>MALTTTTNQSLKAYFQPLIGQTAWGVALGNGSFVTIEFGAPVADSVKPDKQHGTWHFWIYCCAWRLETLDDVLAYSEDDRSRLEQVLSLIEGKALESVEMNLPGGDTVLQFAGRLILRLMPIHAETYEHWFLYTPEGVLVFGPGSDWQFEVGTTTKP</sequence>
<evidence type="ECO:0000313" key="2">
    <source>
        <dbReference type="Proteomes" id="UP000625316"/>
    </source>
</evidence>
<accession>A0A928VM91</accession>
<gene>
    <name evidence="1" type="ORF">IQ266_04240</name>
</gene>